<keyword evidence="8" id="KW-1185">Reference proteome</keyword>
<accession>A0A8S1GPG9</accession>
<evidence type="ECO:0000256" key="4">
    <source>
        <dbReference type="ARBA" id="ARBA00022833"/>
    </source>
</evidence>
<dbReference type="GO" id="GO:0000978">
    <property type="term" value="F:RNA polymerase II cis-regulatory region sequence-specific DNA binding"/>
    <property type="evidence" value="ECO:0007669"/>
    <property type="project" value="TreeGrafter"/>
</dbReference>
<dbReference type="InterPro" id="IPR013087">
    <property type="entry name" value="Znf_C2H2_type"/>
</dbReference>
<feature type="domain" description="C2H2-type" evidence="6">
    <location>
        <begin position="140"/>
        <end position="171"/>
    </location>
</feature>
<evidence type="ECO:0000313" key="8">
    <source>
        <dbReference type="Proteomes" id="UP000835052"/>
    </source>
</evidence>
<keyword evidence="4" id="KW-0862">Zinc</keyword>
<keyword evidence="5" id="KW-0863">Zinc-finger</keyword>
<dbReference type="PROSITE" id="PS50157">
    <property type="entry name" value="ZINC_FINGER_C2H2_2"/>
    <property type="match status" value="4"/>
</dbReference>
<sequence>MTMEDDAAYACASCGFTTRDAATLEAHGKSHESGDQCPLCMDRTTTLMHHLVTEHKIAESAVDRLLAVHRPPSTGPASSGYGFRCPQCSMAFRSEASLQSHSIIHLFATTHKCSACEKVCTDADELRSHMDEEHPKEDEQRCELCQETFASKTALVAHFNSVRHLHKAKQHLEKQGAVDLSAQTGLIKLLGMA</sequence>
<organism evidence="7 8">
    <name type="scientific">Caenorhabditis auriculariae</name>
    <dbReference type="NCBI Taxonomy" id="2777116"/>
    <lineage>
        <taxon>Eukaryota</taxon>
        <taxon>Metazoa</taxon>
        <taxon>Ecdysozoa</taxon>
        <taxon>Nematoda</taxon>
        <taxon>Chromadorea</taxon>
        <taxon>Rhabditida</taxon>
        <taxon>Rhabditina</taxon>
        <taxon>Rhabditomorpha</taxon>
        <taxon>Rhabditoidea</taxon>
        <taxon>Rhabditidae</taxon>
        <taxon>Peloderinae</taxon>
        <taxon>Caenorhabditis</taxon>
    </lineage>
</organism>
<feature type="domain" description="C2H2-type" evidence="6">
    <location>
        <begin position="9"/>
        <end position="36"/>
    </location>
</feature>
<dbReference type="GO" id="GO:0000981">
    <property type="term" value="F:DNA-binding transcription factor activity, RNA polymerase II-specific"/>
    <property type="evidence" value="ECO:0007669"/>
    <property type="project" value="TreeGrafter"/>
</dbReference>
<dbReference type="OrthoDB" id="5855228at2759"/>
<dbReference type="PANTHER" id="PTHR45891">
    <property type="entry name" value="ZINC FINGER HOMEOBOX PROTEIN"/>
    <property type="match status" value="1"/>
</dbReference>
<feature type="domain" description="C2H2-type" evidence="6">
    <location>
        <begin position="83"/>
        <end position="105"/>
    </location>
</feature>
<proteinExistence type="predicted"/>
<dbReference type="SUPFAM" id="SSF57667">
    <property type="entry name" value="beta-beta-alpha zinc fingers"/>
    <property type="match status" value="2"/>
</dbReference>
<evidence type="ECO:0000256" key="3">
    <source>
        <dbReference type="ARBA" id="ARBA00022737"/>
    </source>
</evidence>
<reference evidence="7" key="1">
    <citation type="submission" date="2020-10" db="EMBL/GenBank/DDBJ databases">
        <authorList>
            <person name="Kikuchi T."/>
        </authorList>
    </citation>
    <scope>NUCLEOTIDE SEQUENCE</scope>
    <source>
        <strain evidence="7">NKZ352</strain>
    </source>
</reference>
<gene>
    <name evidence="7" type="ORF">CAUJ_LOCUS561</name>
</gene>
<dbReference type="EMBL" id="CAJGYM010000001">
    <property type="protein sequence ID" value="CAD6184642.1"/>
    <property type="molecule type" value="Genomic_DNA"/>
</dbReference>
<comment type="subcellular location">
    <subcellularLocation>
        <location evidence="1">Nucleus</location>
    </subcellularLocation>
</comment>
<protein>
    <recommendedName>
        <fullName evidence="6">C2H2-type domain-containing protein</fullName>
    </recommendedName>
</protein>
<evidence type="ECO:0000256" key="5">
    <source>
        <dbReference type="PROSITE-ProRule" id="PRU00042"/>
    </source>
</evidence>
<evidence type="ECO:0000256" key="2">
    <source>
        <dbReference type="ARBA" id="ARBA00022723"/>
    </source>
</evidence>
<dbReference type="SMART" id="SM00355">
    <property type="entry name" value="ZnF_C2H2"/>
    <property type="match status" value="4"/>
</dbReference>
<dbReference type="AlphaFoldDB" id="A0A8S1GPG9"/>
<dbReference type="Pfam" id="PF12874">
    <property type="entry name" value="zf-met"/>
    <property type="match status" value="1"/>
</dbReference>
<dbReference type="GO" id="GO:0005634">
    <property type="term" value="C:nucleus"/>
    <property type="evidence" value="ECO:0007669"/>
    <property type="project" value="UniProtKB-SubCell"/>
</dbReference>
<keyword evidence="2" id="KW-0479">Metal-binding</keyword>
<keyword evidence="3" id="KW-0677">Repeat</keyword>
<dbReference type="PANTHER" id="PTHR45891:SF3">
    <property type="entry name" value="ZINC FINGER PROTEIN 2"/>
    <property type="match status" value="1"/>
</dbReference>
<dbReference type="Pfam" id="PF00096">
    <property type="entry name" value="zf-C2H2"/>
    <property type="match status" value="2"/>
</dbReference>
<evidence type="ECO:0000259" key="6">
    <source>
        <dbReference type="PROSITE" id="PS50157"/>
    </source>
</evidence>
<dbReference type="InterPro" id="IPR051968">
    <property type="entry name" value="ZnFinger_Homeobox_TR"/>
</dbReference>
<evidence type="ECO:0000256" key="1">
    <source>
        <dbReference type="ARBA" id="ARBA00004123"/>
    </source>
</evidence>
<dbReference type="Gene3D" id="3.30.160.60">
    <property type="entry name" value="Classic Zinc Finger"/>
    <property type="match status" value="2"/>
</dbReference>
<evidence type="ECO:0000313" key="7">
    <source>
        <dbReference type="EMBL" id="CAD6184642.1"/>
    </source>
</evidence>
<dbReference type="Gene3D" id="1.10.8.1320">
    <property type="match status" value="1"/>
</dbReference>
<dbReference type="Proteomes" id="UP000835052">
    <property type="component" value="Unassembled WGS sequence"/>
</dbReference>
<dbReference type="InterPro" id="IPR036236">
    <property type="entry name" value="Znf_C2H2_sf"/>
</dbReference>
<dbReference type="GO" id="GO:0008270">
    <property type="term" value="F:zinc ion binding"/>
    <property type="evidence" value="ECO:0007669"/>
    <property type="project" value="UniProtKB-KW"/>
</dbReference>
<dbReference type="PROSITE" id="PS00028">
    <property type="entry name" value="ZINC_FINGER_C2H2_1"/>
    <property type="match status" value="3"/>
</dbReference>
<name>A0A8S1GPG9_9PELO</name>
<comment type="caution">
    <text evidence="7">The sequence shown here is derived from an EMBL/GenBank/DDBJ whole genome shotgun (WGS) entry which is preliminary data.</text>
</comment>
<feature type="domain" description="C2H2-type" evidence="6">
    <location>
        <begin position="111"/>
        <end position="139"/>
    </location>
</feature>